<dbReference type="Pfam" id="PF19776">
    <property type="entry name" value="DUF6262"/>
    <property type="match status" value="1"/>
</dbReference>
<feature type="coiled-coil region" evidence="1">
    <location>
        <begin position="81"/>
        <end position="122"/>
    </location>
</feature>
<evidence type="ECO:0000313" key="3">
    <source>
        <dbReference type="EMBL" id="GAA6407908.1"/>
    </source>
</evidence>
<protein>
    <recommendedName>
        <fullName evidence="5">Transposase</fullName>
    </recommendedName>
</protein>
<dbReference type="Proteomes" id="UP001600943">
    <property type="component" value="Unassembled WGS sequence"/>
</dbReference>
<evidence type="ECO:0008006" key="5">
    <source>
        <dbReference type="Google" id="ProtNLM"/>
    </source>
</evidence>
<evidence type="ECO:0000313" key="4">
    <source>
        <dbReference type="Proteomes" id="UP001600943"/>
    </source>
</evidence>
<comment type="caution">
    <text evidence="3">The sequence shown here is derived from an EMBL/GenBank/DDBJ whole genome shotgun (WGS) entry which is preliminary data.</text>
</comment>
<name>A0ABQ0B8Z8_9FIRM</name>
<dbReference type="InterPro" id="IPR046229">
    <property type="entry name" value="TnpC-like"/>
</dbReference>
<dbReference type="RefSeq" id="WP_167398050.1">
    <property type="nucleotide sequence ID" value="NZ_BAABYW010000001.1"/>
</dbReference>
<organism evidence="3 4">
    <name type="scientific">Blautia hominis</name>
    <dbReference type="NCBI Taxonomy" id="2025493"/>
    <lineage>
        <taxon>Bacteria</taxon>
        <taxon>Bacillati</taxon>
        <taxon>Bacillota</taxon>
        <taxon>Clostridia</taxon>
        <taxon>Lachnospirales</taxon>
        <taxon>Lachnospiraceae</taxon>
        <taxon>Blautia</taxon>
    </lineage>
</organism>
<reference evidence="3 4" key="1">
    <citation type="submission" date="2024-04" db="EMBL/GenBank/DDBJ databases">
        <title>Defined microbial consortia suppress multidrug-resistant proinflammatory Enterobacteriaceae via ecological control.</title>
        <authorList>
            <person name="Furuichi M."/>
            <person name="Kawaguchi T."/>
            <person name="Pust M."/>
            <person name="Yasuma K."/>
            <person name="Plichta D."/>
            <person name="Hasegawa N."/>
            <person name="Ohya T."/>
            <person name="Bhattarai S."/>
            <person name="Sasajima S."/>
            <person name="Aoto Y."/>
            <person name="Tuganbaev T."/>
            <person name="Yaginuma M."/>
            <person name="Ueda M."/>
            <person name="Okahashi N."/>
            <person name="Amafuji K."/>
            <person name="Kiridooshi Y."/>
            <person name="Sugita K."/>
            <person name="Strazar M."/>
            <person name="Skelly A."/>
            <person name="Suda W."/>
            <person name="Hattori M."/>
            <person name="Nakamoto N."/>
            <person name="Caballero S."/>
            <person name="Norman J."/>
            <person name="Olle B."/>
            <person name="Tanoue T."/>
            <person name="Arita M."/>
            <person name="Bucci V."/>
            <person name="Atarashi K."/>
            <person name="Xavier R."/>
            <person name="Honda K."/>
        </authorList>
    </citation>
    <scope>NUCLEOTIDE SEQUENCE [LARGE SCALE GENOMIC DNA]</scope>
    <source>
        <strain evidence="4">k04-0078-D8-1</strain>
    </source>
</reference>
<evidence type="ECO:0000256" key="1">
    <source>
        <dbReference type="SAM" id="Coils"/>
    </source>
</evidence>
<sequence>MSKYDKMLEENQKRSKEKVTRAKQAIQQLLMDQERVTVPKLMKMTGLSRGFFYKNPTIRETMDRAIERQGGLVDPRKDILNQAMDRQLEILRQQMAVLKKENEELKQENKRLEKILRQRDMQDLRNL</sequence>
<proteinExistence type="predicted"/>
<evidence type="ECO:0000256" key="2">
    <source>
        <dbReference type="SAM" id="MobiDB-lite"/>
    </source>
</evidence>
<keyword evidence="4" id="KW-1185">Reference proteome</keyword>
<gene>
    <name evidence="3" type="ORF">K040078D81_20250</name>
</gene>
<feature type="region of interest" description="Disordered" evidence="2">
    <location>
        <begin position="1"/>
        <end position="20"/>
    </location>
</feature>
<dbReference type="EMBL" id="BAABYW010000001">
    <property type="protein sequence ID" value="GAA6407908.1"/>
    <property type="molecule type" value="Genomic_DNA"/>
</dbReference>
<accession>A0ABQ0B8Z8</accession>
<keyword evidence="1" id="KW-0175">Coiled coil</keyword>